<feature type="domain" description="PIN" evidence="7">
    <location>
        <begin position="5"/>
        <end position="121"/>
    </location>
</feature>
<feature type="binding site" evidence="6">
    <location>
        <position position="98"/>
    </location>
    <ligand>
        <name>Mg(2+)</name>
        <dbReference type="ChEBI" id="CHEBI:18420"/>
    </ligand>
</feature>
<reference evidence="8 9" key="1">
    <citation type="submission" date="2020-11" db="EMBL/GenBank/DDBJ databases">
        <authorList>
            <person name="Lassalle F."/>
        </authorList>
    </citation>
    <scope>NUCLEOTIDE SEQUENCE [LARGE SCALE GENOMIC DNA]</scope>
    <source>
        <strain evidence="8 9">JC140</strain>
    </source>
</reference>
<sequence>MTTLVVDASVVVKWVVDEPGTAEALALRARHTLTAPDLIVSECANILWKKVRRAELSTAEARFAALLLESSDLHLQATLPLLTTATELALSLDHPAYDCIYIALALREGCQLVTADETLVRKLLQQQDSALRNVAVLLRDLEP</sequence>
<dbReference type="InterPro" id="IPR022907">
    <property type="entry name" value="VapC_family"/>
</dbReference>
<dbReference type="HAMAP" id="MF_00265">
    <property type="entry name" value="VapC_Nob1"/>
    <property type="match status" value="1"/>
</dbReference>
<keyword evidence="3 6" id="KW-0479">Metal-binding</keyword>
<dbReference type="InterPro" id="IPR051619">
    <property type="entry name" value="TypeII_TA_RNase_PINc/VapC"/>
</dbReference>
<dbReference type="PANTHER" id="PTHR35901">
    <property type="entry name" value="RIBONUCLEASE VAPC3"/>
    <property type="match status" value="1"/>
</dbReference>
<evidence type="ECO:0000256" key="4">
    <source>
        <dbReference type="ARBA" id="ARBA00022801"/>
    </source>
</evidence>
<evidence type="ECO:0000256" key="2">
    <source>
        <dbReference type="ARBA" id="ARBA00022722"/>
    </source>
</evidence>
<comment type="cofactor">
    <cofactor evidence="6">
        <name>Mg(2+)</name>
        <dbReference type="ChEBI" id="CHEBI:18420"/>
    </cofactor>
</comment>
<accession>A0ABN7JEE9</accession>
<feature type="binding site" evidence="6">
    <location>
        <position position="7"/>
    </location>
    <ligand>
        <name>Mg(2+)</name>
        <dbReference type="ChEBI" id="CHEBI:18420"/>
    </ligand>
</feature>
<dbReference type="EC" id="3.1.-.-" evidence="6"/>
<keyword evidence="2 6" id="KW-0540">Nuclease</keyword>
<evidence type="ECO:0000259" key="7">
    <source>
        <dbReference type="Pfam" id="PF01850"/>
    </source>
</evidence>
<dbReference type="Pfam" id="PF01850">
    <property type="entry name" value="PIN"/>
    <property type="match status" value="1"/>
</dbReference>
<dbReference type="InterPro" id="IPR002716">
    <property type="entry name" value="PIN_dom"/>
</dbReference>
<gene>
    <name evidence="6" type="primary">vapC</name>
    <name evidence="8" type="ORF">REJC140_02429</name>
</gene>
<proteinExistence type="inferred from homology"/>
<dbReference type="InterPro" id="IPR029060">
    <property type="entry name" value="PIN-like_dom_sf"/>
</dbReference>
<organism evidence="8 9">
    <name type="scientific">Pseudorhizobium endolithicum</name>
    <dbReference type="NCBI Taxonomy" id="1191678"/>
    <lineage>
        <taxon>Bacteria</taxon>
        <taxon>Pseudomonadati</taxon>
        <taxon>Pseudomonadota</taxon>
        <taxon>Alphaproteobacteria</taxon>
        <taxon>Hyphomicrobiales</taxon>
        <taxon>Rhizobiaceae</taxon>
        <taxon>Rhizobium/Agrobacterium group</taxon>
        <taxon>Pseudorhizobium</taxon>
    </lineage>
</organism>
<keyword evidence="1 6" id="KW-1277">Toxin-antitoxin system</keyword>
<keyword evidence="4 6" id="KW-0378">Hydrolase</keyword>
<evidence type="ECO:0000256" key="5">
    <source>
        <dbReference type="ARBA" id="ARBA00022842"/>
    </source>
</evidence>
<comment type="similarity">
    <text evidence="6">Belongs to the PINc/VapC protein family.</text>
</comment>
<evidence type="ECO:0000256" key="1">
    <source>
        <dbReference type="ARBA" id="ARBA00022649"/>
    </source>
</evidence>
<evidence type="ECO:0000256" key="6">
    <source>
        <dbReference type="HAMAP-Rule" id="MF_00265"/>
    </source>
</evidence>
<keyword evidence="6" id="KW-0800">Toxin</keyword>
<dbReference type="Gene3D" id="3.40.50.1010">
    <property type="entry name" value="5'-nuclease"/>
    <property type="match status" value="1"/>
</dbReference>
<dbReference type="RefSeq" id="WP_142591600.1">
    <property type="nucleotide sequence ID" value="NZ_CABFWF030000006.1"/>
</dbReference>
<dbReference type="SUPFAM" id="SSF88723">
    <property type="entry name" value="PIN domain-like"/>
    <property type="match status" value="1"/>
</dbReference>
<dbReference type="PANTHER" id="PTHR35901:SF1">
    <property type="entry name" value="EXONUCLEASE VAPC9"/>
    <property type="match status" value="1"/>
</dbReference>
<dbReference type="InterPro" id="IPR044153">
    <property type="entry name" value="PIN_Pae0151-like"/>
</dbReference>
<dbReference type="EMBL" id="CABFWF030000006">
    <property type="protein sequence ID" value="CAD7026872.1"/>
    <property type="molecule type" value="Genomic_DNA"/>
</dbReference>
<keyword evidence="5 6" id="KW-0460">Magnesium</keyword>
<comment type="caution">
    <text evidence="8">The sequence shown here is derived from an EMBL/GenBank/DDBJ whole genome shotgun (WGS) entry which is preliminary data.</text>
</comment>
<evidence type="ECO:0000256" key="3">
    <source>
        <dbReference type="ARBA" id="ARBA00022723"/>
    </source>
</evidence>
<name>A0ABN7JEE9_9HYPH</name>
<comment type="function">
    <text evidence="6">Toxic component of a toxin-antitoxin (TA) system. An RNase.</text>
</comment>
<protein>
    <recommendedName>
        <fullName evidence="6">Ribonuclease VapC</fullName>
        <shortName evidence="6">RNase VapC</shortName>
        <ecNumber evidence="6">3.1.-.-</ecNumber>
    </recommendedName>
    <alternativeName>
        <fullName evidence="6">Toxin VapC</fullName>
    </alternativeName>
</protein>
<dbReference type="CDD" id="cd09873">
    <property type="entry name" value="PIN_Pae0151-like"/>
    <property type="match status" value="1"/>
</dbReference>
<evidence type="ECO:0000313" key="9">
    <source>
        <dbReference type="Proteomes" id="UP000606921"/>
    </source>
</evidence>
<dbReference type="Proteomes" id="UP000606921">
    <property type="component" value="Unassembled WGS sequence"/>
</dbReference>
<keyword evidence="9" id="KW-1185">Reference proteome</keyword>
<evidence type="ECO:0000313" key="8">
    <source>
        <dbReference type="EMBL" id="CAD7026872.1"/>
    </source>
</evidence>